<dbReference type="Pfam" id="PF07638">
    <property type="entry name" value="Sigma70_ECF"/>
    <property type="match status" value="1"/>
</dbReference>
<dbReference type="InterPro" id="IPR036388">
    <property type="entry name" value="WH-like_DNA-bd_sf"/>
</dbReference>
<dbReference type="NCBIfam" id="TIGR02937">
    <property type="entry name" value="sigma70-ECF"/>
    <property type="match status" value="1"/>
</dbReference>
<dbReference type="InterPro" id="IPR053812">
    <property type="entry name" value="HTH_Sigma70_ECF-like"/>
</dbReference>
<organism evidence="6 7">
    <name type="scientific">Edaphobacter modestus</name>
    <dbReference type="NCBI Taxonomy" id="388466"/>
    <lineage>
        <taxon>Bacteria</taxon>
        <taxon>Pseudomonadati</taxon>
        <taxon>Acidobacteriota</taxon>
        <taxon>Terriglobia</taxon>
        <taxon>Terriglobales</taxon>
        <taxon>Acidobacteriaceae</taxon>
        <taxon>Edaphobacter</taxon>
    </lineage>
</organism>
<evidence type="ECO:0000256" key="2">
    <source>
        <dbReference type="ARBA" id="ARBA00023015"/>
    </source>
</evidence>
<dbReference type="GO" id="GO:0006352">
    <property type="term" value="P:DNA-templated transcription initiation"/>
    <property type="evidence" value="ECO:0007669"/>
    <property type="project" value="InterPro"/>
</dbReference>
<dbReference type="InterPro" id="IPR011517">
    <property type="entry name" value="RNA_pol_sigma70_ECF-like"/>
</dbReference>
<dbReference type="PANTHER" id="PTHR43133">
    <property type="entry name" value="RNA POLYMERASE ECF-TYPE SIGMA FACTO"/>
    <property type="match status" value="1"/>
</dbReference>
<dbReference type="SUPFAM" id="SSF88946">
    <property type="entry name" value="Sigma2 domain of RNA polymerase sigma factors"/>
    <property type="match status" value="1"/>
</dbReference>
<comment type="caution">
    <text evidence="6">The sequence shown here is derived from an EMBL/GenBank/DDBJ whole genome shotgun (WGS) entry which is preliminary data.</text>
</comment>
<comment type="similarity">
    <text evidence="1">Belongs to the sigma-70 factor family. ECF subfamily.</text>
</comment>
<evidence type="ECO:0000313" key="6">
    <source>
        <dbReference type="EMBL" id="RZU41273.1"/>
    </source>
</evidence>
<dbReference type="Gene3D" id="1.10.10.10">
    <property type="entry name" value="Winged helix-like DNA-binding domain superfamily/Winged helix DNA-binding domain"/>
    <property type="match status" value="1"/>
</dbReference>
<keyword evidence="2" id="KW-0805">Transcription regulation</keyword>
<dbReference type="AlphaFoldDB" id="A0A4Q7YW12"/>
<keyword evidence="7" id="KW-1185">Reference proteome</keyword>
<proteinExistence type="inferred from homology"/>
<dbReference type="InterPro" id="IPR014284">
    <property type="entry name" value="RNA_pol_sigma-70_dom"/>
</dbReference>
<evidence type="ECO:0000259" key="5">
    <source>
        <dbReference type="Pfam" id="PF07638"/>
    </source>
</evidence>
<protein>
    <submittedName>
        <fullName evidence="6">RNA polymerase ECF family sigma subunit</fullName>
    </submittedName>
</protein>
<dbReference type="GO" id="GO:0016987">
    <property type="term" value="F:sigma factor activity"/>
    <property type="evidence" value="ECO:0007669"/>
    <property type="project" value="UniProtKB-KW"/>
</dbReference>
<dbReference type="PANTHER" id="PTHR43133:SF39">
    <property type="entry name" value="SIMILAR TO RNA POLYMERASE SIGMA-E FACTOR"/>
    <property type="match status" value="1"/>
</dbReference>
<sequence length="196" mass="22213">MPMSRDVPEHDVTVLLQRMRVGDSDAASDLVPLIYKELHAIAAKHMRHERPNHTLQSTVLVHEAFLQLAGTSKVDWQSRAHFFALASRVMRRVLVDHARAANADKRPGAHQQVELESGLGTPEKVVDLLALNEALERLATWDQRQCQIVEMRFFAGLDFEEIAEVMGISERTAKRDWTMARAWLHTELTKDPHGAP</sequence>
<dbReference type="Gene3D" id="1.10.1740.10">
    <property type="match status" value="1"/>
</dbReference>
<dbReference type="SUPFAM" id="SSF88659">
    <property type="entry name" value="Sigma3 and sigma4 domains of RNA polymerase sigma factors"/>
    <property type="match status" value="1"/>
</dbReference>
<dbReference type="EMBL" id="SHKW01000001">
    <property type="protein sequence ID" value="RZU41273.1"/>
    <property type="molecule type" value="Genomic_DNA"/>
</dbReference>
<dbReference type="NCBIfam" id="TIGR02999">
    <property type="entry name" value="Sig-70_X6"/>
    <property type="match status" value="1"/>
</dbReference>
<dbReference type="InterPro" id="IPR013324">
    <property type="entry name" value="RNA_pol_sigma_r3/r4-like"/>
</dbReference>
<name>A0A4Q7YW12_9BACT</name>
<dbReference type="Proteomes" id="UP000292958">
    <property type="component" value="Unassembled WGS sequence"/>
</dbReference>
<keyword evidence="4" id="KW-0804">Transcription</keyword>
<accession>A0A4Q7YW12</accession>
<dbReference type="InterPro" id="IPR039425">
    <property type="entry name" value="RNA_pol_sigma-70-like"/>
</dbReference>
<keyword evidence="3" id="KW-0731">Sigma factor</keyword>
<gene>
    <name evidence="6" type="ORF">BDD14_2781</name>
</gene>
<evidence type="ECO:0000313" key="7">
    <source>
        <dbReference type="Proteomes" id="UP000292958"/>
    </source>
</evidence>
<evidence type="ECO:0000256" key="1">
    <source>
        <dbReference type="ARBA" id="ARBA00010641"/>
    </source>
</evidence>
<reference evidence="6 7" key="1">
    <citation type="submission" date="2019-02" db="EMBL/GenBank/DDBJ databases">
        <title>Genomic Encyclopedia of Archaeal and Bacterial Type Strains, Phase II (KMG-II): from individual species to whole genera.</title>
        <authorList>
            <person name="Goeker M."/>
        </authorList>
    </citation>
    <scope>NUCLEOTIDE SEQUENCE [LARGE SCALE GENOMIC DNA]</scope>
    <source>
        <strain evidence="6 7">DSM 18101</strain>
    </source>
</reference>
<dbReference type="InterPro" id="IPR013325">
    <property type="entry name" value="RNA_pol_sigma_r2"/>
</dbReference>
<feature type="domain" description="RNA polymerase sigma-70 ECF-like HTH" evidence="5">
    <location>
        <begin position="10"/>
        <end position="189"/>
    </location>
</feature>
<evidence type="ECO:0000256" key="4">
    <source>
        <dbReference type="ARBA" id="ARBA00023163"/>
    </source>
</evidence>
<evidence type="ECO:0000256" key="3">
    <source>
        <dbReference type="ARBA" id="ARBA00023082"/>
    </source>
</evidence>